<organism evidence="1 2">
    <name type="scientific">Apatococcus lobatus</name>
    <dbReference type="NCBI Taxonomy" id="904363"/>
    <lineage>
        <taxon>Eukaryota</taxon>
        <taxon>Viridiplantae</taxon>
        <taxon>Chlorophyta</taxon>
        <taxon>core chlorophytes</taxon>
        <taxon>Trebouxiophyceae</taxon>
        <taxon>Chlorellales</taxon>
        <taxon>Chlorellaceae</taxon>
        <taxon>Apatococcus</taxon>
    </lineage>
</organism>
<evidence type="ECO:0000313" key="2">
    <source>
        <dbReference type="Proteomes" id="UP001438707"/>
    </source>
</evidence>
<name>A0AAW1PXU8_9CHLO</name>
<evidence type="ECO:0000313" key="1">
    <source>
        <dbReference type="EMBL" id="KAK9818516.1"/>
    </source>
</evidence>
<comment type="caution">
    <text evidence="1">The sequence shown here is derived from an EMBL/GenBank/DDBJ whole genome shotgun (WGS) entry which is preliminary data.</text>
</comment>
<protein>
    <submittedName>
        <fullName evidence="1">Uncharacterized protein</fullName>
    </submittedName>
</protein>
<accession>A0AAW1PXU8</accession>
<sequence length="192" mass="21248">VDKSIKAYTMGRLQQVGGKEGLLHICMLALTHCCCIEDLLIGPPGARLTLNDAAESGIFDLRYEQSSAALLGDLSQGRCYVEVTPGGLSAMVIHLISARLPFPDLVRFNWLLPDCQAWPCSCCQEVCPGPSWGLNGNTIIINRVYPHIWLWTKWLLLLLGKQHASVLELEASNWKWGFQASSSPQAFYASSW</sequence>
<dbReference type="EMBL" id="JALJOS010000061">
    <property type="protein sequence ID" value="KAK9818516.1"/>
    <property type="molecule type" value="Genomic_DNA"/>
</dbReference>
<proteinExistence type="predicted"/>
<dbReference type="Proteomes" id="UP001438707">
    <property type="component" value="Unassembled WGS sequence"/>
</dbReference>
<feature type="non-terminal residue" evidence="1">
    <location>
        <position position="1"/>
    </location>
</feature>
<reference evidence="1 2" key="1">
    <citation type="journal article" date="2024" name="Nat. Commun.">
        <title>Phylogenomics reveals the evolutionary origins of lichenization in chlorophyte algae.</title>
        <authorList>
            <person name="Puginier C."/>
            <person name="Libourel C."/>
            <person name="Otte J."/>
            <person name="Skaloud P."/>
            <person name="Haon M."/>
            <person name="Grisel S."/>
            <person name="Petersen M."/>
            <person name="Berrin J.G."/>
            <person name="Delaux P.M."/>
            <person name="Dal Grande F."/>
            <person name="Keller J."/>
        </authorList>
    </citation>
    <scope>NUCLEOTIDE SEQUENCE [LARGE SCALE GENOMIC DNA]</scope>
    <source>
        <strain evidence="1 2">SAG 2145</strain>
    </source>
</reference>
<keyword evidence="2" id="KW-1185">Reference proteome</keyword>
<dbReference type="AlphaFoldDB" id="A0AAW1PXU8"/>
<gene>
    <name evidence="1" type="ORF">WJX74_006755</name>
</gene>